<protein>
    <recommendedName>
        <fullName evidence="3">Host nuclease inhibitor protein</fullName>
    </recommendedName>
</protein>
<proteinExistence type="predicted"/>
<dbReference type="Proteomes" id="UP000251123">
    <property type="component" value="Unassembled WGS sequence"/>
</dbReference>
<evidence type="ECO:0000313" key="1">
    <source>
        <dbReference type="EMBL" id="SQC19614.1"/>
    </source>
</evidence>
<dbReference type="AlphaFoldDB" id="A0A2X3D4H9"/>
<evidence type="ECO:0000313" key="2">
    <source>
        <dbReference type="Proteomes" id="UP000251123"/>
    </source>
</evidence>
<dbReference type="RefSeq" id="WP_040171898.1">
    <property type="nucleotide sequence ID" value="NZ_BTXA01000016.1"/>
</dbReference>
<sequence length="85" mass="9605">MNKKITAYAWASGLIEFGDVFPDGALPIITGEEKRVREIIEVLARHSRTNEQMLVPGVPEADNQRDACDALIRFTEIVTKEYVEK</sequence>
<organism evidence="1 2">
    <name type="scientific">Klebsiella pneumoniae</name>
    <dbReference type="NCBI Taxonomy" id="573"/>
    <lineage>
        <taxon>Bacteria</taxon>
        <taxon>Pseudomonadati</taxon>
        <taxon>Pseudomonadota</taxon>
        <taxon>Gammaproteobacteria</taxon>
        <taxon>Enterobacterales</taxon>
        <taxon>Enterobacteriaceae</taxon>
        <taxon>Klebsiella/Raoultella group</taxon>
        <taxon>Klebsiella</taxon>
        <taxon>Klebsiella pneumoniae complex</taxon>
    </lineage>
</organism>
<accession>A0A2X3D4H9</accession>
<reference evidence="1 2" key="1">
    <citation type="submission" date="2018-06" db="EMBL/GenBank/DDBJ databases">
        <authorList>
            <consortium name="Pathogen Informatics"/>
            <person name="Doyle S."/>
        </authorList>
    </citation>
    <scope>NUCLEOTIDE SEQUENCE [LARGE SCALE GENOMIC DNA]</scope>
    <source>
        <strain evidence="1 2">NCTC9601</strain>
    </source>
</reference>
<gene>
    <name evidence="1" type="ORF">NCTC9601_06094</name>
</gene>
<evidence type="ECO:0008006" key="3">
    <source>
        <dbReference type="Google" id="ProtNLM"/>
    </source>
</evidence>
<name>A0A2X3D4H9_KLEPN</name>
<dbReference type="EMBL" id="UASN01000022">
    <property type="protein sequence ID" value="SQC19614.1"/>
    <property type="molecule type" value="Genomic_DNA"/>
</dbReference>